<dbReference type="SUPFAM" id="SSF89796">
    <property type="entry name" value="CoA-transferase family III (CaiB/BaiF)"/>
    <property type="match status" value="2"/>
</dbReference>
<dbReference type="InterPro" id="IPR050483">
    <property type="entry name" value="CoA-transferase_III_domain"/>
</dbReference>
<protein>
    <submittedName>
        <fullName evidence="3">Formyl-coenzyme A transferase</fullName>
        <ecNumber evidence="3">2.8.3.16</ecNumber>
    </submittedName>
</protein>
<dbReference type="AlphaFoldDB" id="A0A4P1KCT6"/>
<dbReference type="KEGG" id="bvy:NCTC9239_02355"/>
<gene>
    <name evidence="3" type="primary">frc_5</name>
    <name evidence="3" type="ORF">NCTC9239_02355</name>
</gene>
<dbReference type="PANTHER" id="PTHR48207:SF3">
    <property type="entry name" value="SUCCINATE--HYDROXYMETHYLGLUTARATE COA-TRANSFERASE"/>
    <property type="match status" value="1"/>
</dbReference>
<dbReference type="GO" id="GO:0033608">
    <property type="term" value="F:formyl-CoA transferase activity"/>
    <property type="evidence" value="ECO:0007669"/>
    <property type="project" value="UniProtKB-EC"/>
</dbReference>
<feature type="region of interest" description="Disordered" evidence="2">
    <location>
        <begin position="201"/>
        <end position="229"/>
    </location>
</feature>
<organism evidence="3 4">
    <name type="scientific">Brevundimonas vancanneytii</name>
    <dbReference type="NCBI Taxonomy" id="1325724"/>
    <lineage>
        <taxon>Bacteria</taxon>
        <taxon>Pseudomonadati</taxon>
        <taxon>Pseudomonadota</taxon>
        <taxon>Alphaproteobacteria</taxon>
        <taxon>Caulobacterales</taxon>
        <taxon>Caulobacteraceae</taxon>
        <taxon>Brevundimonas</taxon>
    </lineage>
</organism>
<keyword evidence="1 3" id="KW-0808">Transferase</keyword>
<dbReference type="Proteomes" id="UP000309952">
    <property type="component" value="Chromosome"/>
</dbReference>
<dbReference type="PANTHER" id="PTHR48207">
    <property type="entry name" value="SUCCINATE--HYDROXYMETHYLGLUTARATE COA-TRANSFERASE"/>
    <property type="match status" value="1"/>
</dbReference>
<evidence type="ECO:0000313" key="4">
    <source>
        <dbReference type="Proteomes" id="UP000309952"/>
    </source>
</evidence>
<dbReference type="Gene3D" id="3.40.50.10540">
    <property type="entry name" value="Crotonobetainyl-coa:carnitine coa-transferase, domain 1"/>
    <property type="match status" value="3"/>
</dbReference>
<sequence>MAITGHDDDAPGGGPMQIGVPLITGLSAVNAATGVIALLIGRLRAFATPTFVDVAMFDVAVTMQSHVVQNYLISGRQPQRRGNAGNGGHPAQTFDCADGVIYISAGTDQHYAKLCEALGHADMVGDPRFADVLARDRNRAEIDAVLGPIIKTRSRQALMDLLVKAGVPCSTVNTYADLAADPHVQARGLIVRDEDGLPGVASPLRLPRSPTVRSAAPPPGERFKGWLAPRRPRSLHGDGAVSAAPLDGVRVLDLGRVLAAPWAAQVLGDFGANVLKVERPGRGDDARLYGPDALTDATGVRTLESAFHLCANRNKRSILVDLASAEGQARVRSLAADADVLIENFIAGNLARFGLDASTLRSINPRLIYVSLTGYGQSGPYADRPGYDAVFQAQGGLMAMTGLPDGEPGGGPLKTGPSLMDVSTGQFAALAAVAALHQRHADAAPGQHVDVALLDVAVAMQAGGVQSFLETGRQPPRRGNRVGPSPTGLYTCQDGPIFLSVSSPDHLHALATIASTVIPSLSPSDLGKANAAGLEERLRGAFRRTTRDRALERLAALGVPGAAVNRYDEVFADAQLRARALVEDITHPASGTNTVRILSSPIFLGSRRSPSERPPMLGEHEPLAVF</sequence>
<name>A0A4P1KCT6_9CAUL</name>
<evidence type="ECO:0000256" key="1">
    <source>
        <dbReference type="ARBA" id="ARBA00022679"/>
    </source>
</evidence>
<evidence type="ECO:0000256" key="2">
    <source>
        <dbReference type="SAM" id="MobiDB-lite"/>
    </source>
</evidence>
<reference evidence="3 4" key="1">
    <citation type="submission" date="2019-04" db="EMBL/GenBank/DDBJ databases">
        <authorList>
            <consortium name="Pathogen Informatics"/>
        </authorList>
    </citation>
    <scope>NUCLEOTIDE SEQUENCE [LARGE SCALE GENOMIC DNA]</scope>
    <source>
        <strain evidence="3 4">NCTC9239</strain>
    </source>
</reference>
<keyword evidence="4" id="KW-1185">Reference proteome</keyword>
<dbReference type="EC" id="2.8.3.16" evidence="3"/>
<feature type="region of interest" description="Disordered" evidence="2">
    <location>
        <begin position="606"/>
        <end position="626"/>
    </location>
</feature>
<proteinExistence type="predicted"/>
<accession>A0A4P1KCT6</accession>
<dbReference type="EMBL" id="LR588407">
    <property type="protein sequence ID" value="VTO17236.1"/>
    <property type="molecule type" value="Genomic_DNA"/>
</dbReference>
<dbReference type="InterPro" id="IPR044855">
    <property type="entry name" value="CoA-Trfase_III_dom3_sf"/>
</dbReference>
<dbReference type="Gene3D" id="3.30.1540.10">
    <property type="entry name" value="formyl-coa transferase, domain 3"/>
    <property type="match status" value="1"/>
</dbReference>
<dbReference type="InterPro" id="IPR023606">
    <property type="entry name" value="CoA-Trfase_III_dom_1_sf"/>
</dbReference>
<dbReference type="InterPro" id="IPR003673">
    <property type="entry name" value="CoA-Trfase_fam_III"/>
</dbReference>
<dbReference type="Pfam" id="PF02515">
    <property type="entry name" value="CoA_transf_3"/>
    <property type="match status" value="2"/>
</dbReference>
<evidence type="ECO:0000313" key="3">
    <source>
        <dbReference type="EMBL" id="VTO17236.1"/>
    </source>
</evidence>